<protein>
    <submittedName>
        <fullName evidence="13">Porin</fullName>
    </submittedName>
</protein>
<evidence type="ECO:0000256" key="8">
    <source>
        <dbReference type="ARBA" id="ARBA00023114"/>
    </source>
</evidence>
<keyword evidence="4" id="KW-1134">Transmembrane beta strand</keyword>
<keyword evidence="10" id="KW-0998">Cell outer membrane</keyword>
<comment type="subcellular location">
    <subcellularLocation>
        <location evidence="1">Cell outer membrane</location>
        <topology evidence="1">Multi-pass membrane protein</topology>
    </subcellularLocation>
</comment>
<gene>
    <name evidence="13" type="ORF">AACH10_18015</name>
</gene>
<evidence type="ECO:0000313" key="13">
    <source>
        <dbReference type="EMBL" id="MEK8052153.1"/>
    </source>
</evidence>
<accession>A0ABU9CJY6</accession>
<evidence type="ECO:0000256" key="10">
    <source>
        <dbReference type="ARBA" id="ARBA00023237"/>
    </source>
</evidence>
<keyword evidence="6 11" id="KW-0732">Signal</keyword>
<evidence type="ECO:0000259" key="12">
    <source>
        <dbReference type="Pfam" id="PF13609"/>
    </source>
</evidence>
<dbReference type="Proteomes" id="UP001365405">
    <property type="component" value="Unassembled WGS sequence"/>
</dbReference>
<sequence>MQRIALRPLMAALALATLAGSAAAQSTVSMYGLIDMSAGRSQSPGAKAIKNVDSGKMTTSYWGLKGQEDLGDGLFALFVLESFMRNDTGAAGRFDGDTYWARNSYVGLSNNLGTLTVGRNTTSLFVQTLQFNAFGDSFGYSPSIRHYFTSGTTTGDTGWSDSVKYVSPKLGGFTATAMGALGEGNGGRNMSLAGHYAAGDLALGGTWQKVEKGATVADTTTWQLAGSYAFGPVRLYAQYGKVDNKTTGIDYKLTDLGAAWRITPQGSALLQFGQIKPETGAKRSTYSVGYDYYLSKRTDVYAVAMSDRLSGSSSGTSYSVGARHRF</sequence>
<organism evidence="13 14">
    <name type="scientific">Pseudaquabacterium inlustre</name>
    <dbReference type="NCBI Taxonomy" id="2984192"/>
    <lineage>
        <taxon>Bacteria</taxon>
        <taxon>Pseudomonadati</taxon>
        <taxon>Pseudomonadota</taxon>
        <taxon>Betaproteobacteria</taxon>
        <taxon>Burkholderiales</taxon>
        <taxon>Sphaerotilaceae</taxon>
        <taxon>Pseudaquabacterium</taxon>
    </lineage>
</organism>
<dbReference type="Gene3D" id="2.40.160.10">
    <property type="entry name" value="Porin"/>
    <property type="match status" value="1"/>
</dbReference>
<dbReference type="Pfam" id="PF13609">
    <property type="entry name" value="Porin_4"/>
    <property type="match status" value="1"/>
</dbReference>
<name>A0ABU9CJY6_9BURK</name>
<evidence type="ECO:0000256" key="4">
    <source>
        <dbReference type="ARBA" id="ARBA00022452"/>
    </source>
</evidence>
<dbReference type="InterPro" id="IPR023614">
    <property type="entry name" value="Porin_dom_sf"/>
</dbReference>
<keyword evidence="5" id="KW-0812">Transmembrane</keyword>
<evidence type="ECO:0000256" key="7">
    <source>
        <dbReference type="ARBA" id="ARBA00023065"/>
    </source>
</evidence>
<dbReference type="EMBL" id="JBBUTH010000009">
    <property type="protein sequence ID" value="MEK8052153.1"/>
    <property type="molecule type" value="Genomic_DNA"/>
</dbReference>
<dbReference type="InterPro" id="IPR050298">
    <property type="entry name" value="Gram-neg_bact_OMP"/>
</dbReference>
<keyword evidence="3" id="KW-0813">Transport</keyword>
<evidence type="ECO:0000313" key="14">
    <source>
        <dbReference type="Proteomes" id="UP001365405"/>
    </source>
</evidence>
<dbReference type="InterPro" id="IPR033900">
    <property type="entry name" value="Gram_neg_porin_domain"/>
</dbReference>
<keyword evidence="8" id="KW-0626">Porin</keyword>
<evidence type="ECO:0000256" key="6">
    <source>
        <dbReference type="ARBA" id="ARBA00022729"/>
    </source>
</evidence>
<keyword evidence="14" id="KW-1185">Reference proteome</keyword>
<evidence type="ECO:0000256" key="9">
    <source>
        <dbReference type="ARBA" id="ARBA00023136"/>
    </source>
</evidence>
<keyword evidence="9" id="KW-0472">Membrane</keyword>
<proteinExistence type="predicted"/>
<reference evidence="13 14" key="1">
    <citation type="submission" date="2024-04" db="EMBL/GenBank/DDBJ databases">
        <title>Novel species of the genus Ideonella isolated from streams.</title>
        <authorList>
            <person name="Lu H."/>
        </authorList>
    </citation>
    <scope>NUCLEOTIDE SEQUENCE [LARGE SCALE GENOMIC DNA]</scope>
    <source>
        <strain evidence="13 14">DXS22W</strain>
    </source>
</reference>
<evidence type="ECO:0000256" key="2">
    <source>
        <dbReference type="ARBA" id="ARBA00011233"/>
    </source>
</evidence>
<dbReference type="SUPFAM" id="SSF56935">
    <property type="entry name" value="Porins"/>
    <property type="match status" value="1"/>
</dbReference>
<feature type="domain" description="Porin" evidence="12">
    <location>
        <begin position="11"/>
        <end position="310"/>
    </location>
</feature>
<comment type="subunit">
    <text evidence="2">Homotrimer.</text>
</comment>
<keyword evidence="7" id="KW-0406">Ion transport</keyword>
<dbReference type="CDD" id="cd00342">
    <property type="entry name" value="gram_neg_porins"/>
    <property type="match status" value="1"/>
</dbReference>
<evidence type="ECO:0000256" key="5">
    <source>
        <dbReference type="ARBA" id="ARBA00022692"/>
    </source>
</evidence>
<dbReference type="PANTHER" id="PTHR34501">
    <property type="entry name" value="PROTEIN YDDL-RELATED"/>
    <property type="match status" value="1"/>
</dbReference>
<dbReference type="PANTHER" id="PTHR34501:SF9">
    <property type="entry name" value="MAJOR OUTER MEMBRANE PROTEIN P.IA"/>
    <property type="match status" value="1"/>
</dbReference>
<comment type="caution">
    <text evidence="13">The sequence shown here is derived from an EMBL/GenBank/DDBJ whole genome shotgun (WGS) entry which is preliminary data.</text>
</comment>
<feature type="signal peptide" evidence="11">
    <location>
        <begin position="1"/>
        <end position="24"/>
    </location>
</feature>
<feature type="chain" id="PRO_5047496503" evidence="11">
    <location>
        <begin position="25"/>
        <end position="326"/>
    </location>
</feature>
<evidence type="ECO:0000256" key="1">
    <source>
        <dbReference type="ARBA" id="ARBA00004571"/>
    </source>
</evidence>
<evidence type="ECO:0000256" key="3">
    <source>
        <dbReference type="ARBA" id="ARBA00022448"/>
    </source>
</evidence>
<evidence type="ECO:0000256" key="11">
    <source>
        <dbReference type="SAM" id="SignalP"/>
    </source>
</evidence>
<dbReference type="RefSeq" id="WP_341411871.1">
    <property type="nucleotide sequence ID" value="NZ_JBBUTH010000009.1"/>
</dbReference>